<dbReference type="GO" id="GO:0006307">
    <property type="term" value="P:DNA alkylation repair"/>
    <property type="evidence" value="ECO:0007669"/>
    <property type="project" value="UniProtKB-UniRule"/>
</dbReference>
<dbReference type="AlphaFoldDB" id="A0A3P5Y4Q2"/>
<dbReference type="FunFam" id="1.10.10.10:FF:000214">
    <property type="entry name" value="Methylated-DNA--protein-cysteine methyltransferase"/>
    <property type="match status" value="1"/>
</dbReference>
<dbReference type="InterPro" id="IPR008332">
    <property type="entry name" value="MethylG_MeTrfase_N"/>
</dbReference>
<dbReference type="GO" id="GO:0005737">
    <property type="term" value="C:cytoplasm"/>
    <property type="evidence" value="ECO:0007669"/>
    <property type="project" value="UniProtKB-SubCell"/>
</dbReference>
<protein>
    <recommendedName>
        <fullName evidence="9">Methylated-DNA--protein-cysteine methyltransferase</fullName>
        <ecNumber evidence="9">2.1.1.63</ecNumber>
    </recommendedName>
    <alternativeName>
        <fullName evidence="9">6-O-methylguanine-DNA methyltransferase</fullName>
        <shortName evidence="9">MGMT</shortName>
    </alternativeName>
    <alternativeName>
        <fullName evidence="9">O-6-methylguanine-DNA-alkyltransferase</fullName>
    </alternativeName>
</protein>
<comment type="subcellular location">
    <subcellularLocation>
        <location evidence="9">Cytoplasm</location>
    </subcellularLocation>
</comment>
<dbReference type="GO" id="GO:0003908">
    <property type="term" value="F:methylated-DNA-[protein]-cysteine S-methyltransferase activity"/>
    <property type="evidence" value="ECO:0007669"/>
    <property type="project" value="UniProtKB-UniRule"/>
</dbReference>
<dbReference type="GO" id="GO:0032259">
    <property type="term" value="P:methylation"/>
    <property type="evidence" value="ECO:0007669"/>
    <property type="project" value="UniProtKB-KW"/>
</dbReference>
<gene>
    <name evidence="12" type="primary">ogt</name>
    <name evidence="12" type="ORF">FMV2238Y02_12780</name>
</gene>
<evidence type="ECO:0000256" key="5">
    <source>
        <dbReference type="ARBA" id="ARBA00022679"/>
    </source>
</evidence>
<evidence type="ECO:0000259" key="10">
    <source>
        <dbReference type="Pfam" id="PF01035"/>
    </source>
</evidence>
<keyword evidence="5 9" id="KW-0808">Transferase</keyword>
<dbReference type="HAMAP" id="MF_00772">
    <property type="entry name" value="OGT"/>
    <property type="match status" value="1"/>
</dbReference>
<organism evidence="12 13">
    <name type="scientific">Streptococcus canis</name>
    <dbReference type="NCBI Taxonomy" id="1329"/>
    <lineage>
        <taxon>Bacteria</taxon>
        <taxon>Bacillati</taxon>
        <taxon>Bacillota</taxon>
        <taxon>Bacilli</taxon>
        <taxon>Lactobacillales</taxon>
        <taxon>Streptococcaceae</taxon>
        <taxon>Streptococcus</taxon>
    </lineage>
</organism>
<evidence type="ECO:0000256" key="4">
    <source>
        <dbReference type="ARBA" id="ARBA00022603"/>
    </source>
</evidence>
<evidence type="ECO:0000256" key="2">
    <source>
        <dbReference type="ARBA" id="ARBA00008711"/>
    </source>
</evidence>
<feature type="domain" description="Methylated-DNA-[protein]-cysteine S-methyltransferase DNA binding" evidence="10">
    <location>
        <begin position="88"/>
        <end position="166"/>
    </location>
</feature>
<name>A0A3P5Y4Q2_STRCB</name>
<dbReference type="EMBL" id="UXEP01000016">
    <property type="protein sequence ID" value="VDC42806.1"/>
    <property type="molecule type" value="Genomic_DNA"/>
</dbReference>
<comment type="similarity">
    <text evidence="2 9">Belongs to the MGMT family.</text>
</comment>
<comment type="catalytic activity">
    <reaction evidence="1 9">
        <text>a 4-O-methyl-thymidine in DNA + L-cysteinyl-[protein] = a thymidine in DNA + S-methyl-L-cysteinyl-[protein]</text>
        <dbReference type="Rhea" id="RHEA:53428"/>
        <dbReference type="Rhea" id="RHEA-COMP:10131"/>
        <dbReference type="Rhea" id="RHEA-COMP:10132"/>
        <dbReference type="Rhea" id="RHEA-COMP:13555"/>
        <dbReference type="Rhea" id="RHEA-COMP:13556"/>
        <dbReference type="ChEBI" id="CHEBI:29950"/>
        <dbReference type="ChEBI" id="CHEBI:82612"/>
        <dbReference type="ChEBI" id="CHEBI:137386"/>
        <dbReference type="ChEBI" id="CHEBI:137387"/>
        <dbReference type="EC" id="2.1.1.63"/>
    </reaction>
</comment>
<dbReference type="PANTHER" id="PTHR10815">
    <property type="entry name" value="METHYLATED-DNA--PROTEIN-CYSTEINE METHYLTRANSFERASE"/>
    <property type="match status" value="1"/>
</dbReference>
<evidence type="ECO:0000256" key="1">
    <source>
        <dbReference type="ARBA" id="ARBA00001286"/>
    </source>
</evidence>
<keyword evidence="3 9" id="KW-0963">Cytoplasm</keyword>
<sequence>MFETKKAQLMTLTEFYYNSPLGKISLVASDQALVGTWFVGQAYFQAGLASLPQKGTNVILQEAASWLDTYFEGNPTAISINLAPKGTPFQQKVWEALCQIPYGETITYGQLATQVACQSAQAVGAAIGRNPLSLFIPCHRVIAADGQLRGYAGGLDKKAWLLKHETSLVTKEKK</sequence>
<evidence type="ECO:0000313" key="12">
    <source>
        <dbReference type="EMBL" id="VDC42806.1"/>
    </source>
</evidence>
<dbReference type="SUPFAM" id="SSF46767">
    <property type="entry name" value="Methylated DNA-protein cysteine methyltransferase, C-terminal domain"/>
    <property type="match status" value="1"/>
</dbReference>
<evidence type="ECO:0000256" key="6">
    <source>
        <dbReference type="ARBA" id="ARBA00022763"/>
    </source>
</evidence>
<dbReference type="NCBIfam" id="TIGR00589">
    <property type="entry name" value="ogt"/>
    <property type="match status" value="1"/>
</dbReference>
<dbReference type="Proteomes" id="UP000280759">
    <property type="component" value="Unassembled WGS sequence"/>
</dbReference>
<dbReference type="InterPro" id="IPR036217">
    <property type="entry name" value="MethylDNA_cys_MeTrfase_DNAb"/>
</dbReference>
<comment type="miscellaneous">
    <text evidence="9">This enzyme catalyzes only one turnover and therefore is not strictly catalytic. According to one definition, an enzyme is a biocatalyst that acts repeatedly and over many reaction cycles.</text>
</comment>
<proteinExistence type="inferred from homology"/>
<dbReference type="InterPro" id="IPR036631">
    <property type="entry name" value="MGMT_N_sf"/>
</dbReference>
<dbReference type="InterPro" id="IPR014048">
    <property type="entry name" value="MethylDNA_cys_MeTrfase_DNA-bd"/>
</dbReference>
<evidence type="ECO:0000256" key="8">
    <source>
        <dbReference type="ARBA" id="ARBA00049348"/>
    </source>
</evidence>
<dbReference type="InterPro" id="IPR036388">
    <property type="entry name" value="WH-like_DNA-bd_sf"/>
</dbReference>
<keyword evidence="13" id="KW-1185">Reference proteome</keyword>
<dbReference type="InterPro" id="IPR001497">
    <property type="entry name" value="MethylDNA_cys_MeTrfase_AS"/>
</dbReference>
<dbReference type="CDD" id="cd06445">
    <property type="entry name" value="ATase"/>
    <property type="match status" value="1"/>
</dbReference>
<comment type="function">
    <text evidence="9">Involved in the cellular defense against the biological effects of O6-methylguanine (O6-MeG) and O4-methylthymine (O4-MeT) in DNA. Repairs the methylated nucleobase in DNA by stoichiometrically transferring the methyl group to a cysteine residue in the enzyme. This is a suicide reaction: the enzyme is irreversibly inactivated.</text>
</comment>
<dbReference type="Pfam" id="PF02870">
    <property type="entry name" value="Methyltransf_1N"/>
    <property type="match status" value="1"/>
</dbReference>
<dbReference type="InterPro" id="IPR023546">
    <property type="entry name" value="MGMT"/>
</dbReference>
<evidence type="ECO:0000259" key="11">
    <source>
        <dbReference type="Pfam" id="PF02870"/>
    </source>
</evidence>
<evidence type="ECO:0000256" key="3">
    <source>
        <dbReference type="ARBA" id="ARBA00022490"/>
    </source>
</evidence>
<keyword evidence="6 9" id="KW-0227">DNA damage</keyword>
<comment type="catalytic activity">
    <reaction evidence="8 9">
        <text>a 6-O-methyl-2'-deoxyguanosine in DNA + L-cysteinyl-[protein] = S-methyl-L-cysteinyl-[protein] + a 2'-deoxyguanosine in DNA</text>
        <dbReference type="Rhea" id="RHEA:24000"/>
        <dbReference type="Rhea" id="RHEA-COMP:10131"/>
        <dbReference type="Rhea" id="RHEA-COMP:10132"/>
        <dbReference type="Rhea" id="RHEA-COMP:11367"/>
        <dbReference type="Rhea" id="RHEA-COMP:11368"/>
        <dbReference type="ChEBI" id="CHEBI:29950"/>
        <dbReference type="ChEBI" id="CHEBI:82612"/>
        <dbReference type="ChEBI" id="CHEBI:85445"/>
        <dbReference type="ChEBI" id="CHEBI:85448"/>
        <dbReference type="EC" id="2.1.1.63"/>
    </reaction>
</comment>
<dbReference type="Gene3D" id="3.30.160.70">
    <property type="entry name" value="Methylated DNA-protein cysteine methyltransferase domain"/>
    <property type="match status" value="1"/>
</dbReference>
<dbReference type="SUPFAM" id="SSF53155">
    <property type="entry name" value="Methylated DNA-protein cysteine methyltransferase domain"/>
    <property type="match status" value="1"/>
</dbReference>
<keyword evidence="4 9" id="KW-0489">Methyltransferase</keyword>
<dbReference type="Pfam" id="PF01035">
    <property type="entry name" value="DNA_binding_1"/>
    <property type="match status" value="1"/>
</dbReference>
<evidence type="ECO:0000313" key="13">
    <source>
        <dbReference type="Proteomes" id="UP000280759"/>
    </source>
</evidence>
<reference evidence="12 13" key="1">
    <citation type="submission" date="2018-10" db="EMBL/GenBank/DDBJ databases">
        <authorList>
            <consortium name="Molecular Microbiology and Infection Unit (UMMI)"/>
            <person name="Machado M."/>
        </authorList>
    </citation>
    <scope>NUCLEOTIDE SEQUENCE [LARGE SCALE GENOMIC DNA]</scope>
    <source>
        <strain evidence="12">FMV2238.02</strain>
    </source>
</reference>
<dbReference type="EC" id="2.1.1.63" evidence="9"/>
<dbReference type="Gene3D" id="1.10.10.10">
    <property type="entry name" value="Winged helix-like DNA-binding domain superfamily/Winged helix DNA-binding domain"/>
    <property type="match status" value="1"/>
</dbReference>
<dbReference type="PANTHER" id="PTHR10815:SF5">
    <property type="entry name" value="METHYLATED-DNA--PROTEIN-CYSTEINE METHYLTRANSFERASE"/>
    <property type="match status" value="1"/>
</dbReference>
<feature type="domain" description="Methylguanine DNA methyltransferase ribonuclease-like" evidence="11">
    <location>
        <begin position="16"/>
        <end position="83"/>
    </location>
</feature>
<feature type="active site" description="Nucleophile; methyl group acceptor" evidence="9">
    <location>
        <position position="138"/>
    </location>
</feature>
<evidence type="ECO:0000256" key="9">
    <source>
        <dbReference type="HAMAP-Rule" id="MF_00772"/>
    </source>
</evidence>
<keyword evidence="7 9" id="KW-0234">DNA repair</keyword>
<dbReference type="PROSITE" id="PS00374">
    <property type="entry name" value="MGMT"/>
    <property type="match status" value="1"/>
</dbReference>
<accession>A0A3P5Y4Q2</accession>
<evidence type="ECO:0000256" key="7">
    <source>
        <dbReference type="ARBA" id="ARBA00023204"/>
    </source>
</evidence>